<feature type="region of interest" description="Disordered" evidence="1">
    <location>
        <begin position="167"/>
        <end position="187"/>
    </location>
</feature>
<proteinExistence type="predicted"/>
<reference evidence="2 3" key="1">
    <citation type="journal article" date="2013" name="BMC Genomics">
        <title>Reconstruction of the lipid metabolism for the microalga Monoraphidium neglectum from its genome sequence reveals characteristics suitable for biofuel production.</title>
        <authorList>
            <person name="Bogen C."/>
            <person name="Al-Dilaimi A."/>
            <person name="Albersmeier A."/>
            <person name="Wichmann J."/>
            <person name="Grundmann M."/>
            <person name="Rupp O."/>
            <person name="Lauersen K.J."/>
            <person name="Blifernez-Klassen O."/>
            <person name="Kalinowski J."/>
            <person name="Goesmann A."/>
            <person name="Mussgnug J.H."/>
            <person name="Kruse O."/>
        </authorList>
    </citation>
    <scope>NUCLEOTIDE SEQUENCE [LARGE SCALE GENOMIC DNA]</scope>
    <source>
        <strain evidence="2 3">SAG 48.87</strain>
    </source>
</reference>
<accession>A0A0D2M3T1</accession>
<dbReference type="Proteomes" id="UP000054498">
    <property type="component" value="Unassembled WGS sequence"/>
</dbReference>
<dbReference type="RefSeq" id="XP_013897239.1">
    <property type="nucleotide sequence ID" value="XM_014041785.1"/>
</dbReference>
<gene>
    <name evidence="2" type="ORF">MNEG_9744</name>
</gene>
<feature type="compositionally biased region" description="Polar residues" evidence="1">
    <location>
        <begin position="253"/>
        <end position="262"/>
    </location>
</feature>
<dbReference type="EMBL" id="KK102266">
    <property type="protein sequence ID" value="KIY98219.1"/>
    <property type="molecule type" value="Genomic_DNA"/>
</dbReference>
<organism evidence="2 3">
    <name type="scientific">Monoraphidium neglectum</name>
    <dbReference type="NCBI Taxonomy" id="145388"/>
    <lineage>
        <taxon>Eukaryota</taxon>
        <taxon>Viridiplantae</taxon>
        <taxon>Chlorophyta</taxon>
        <taxon>core chlorophytes</taxon>
        <taxon>Chlorophyceae</taxon>
        <taxon>CS clade</taxon>
        <taxon>Sphaeropleales</taxon>
        <taxon>Selenastraceae</taxon>
        <taxon>Monoraphidium</taxon>
    </lineage>
</organism>
<dbReference type="OrthoDB" id="10686287at2759"/>
<dbReference type="KEGG" id="mng:MNEG_9744"/>
<keyword evidence="3" id="KW-1185">Reference proteome</keyword>
<dbReference type="STRING" id="145388.A0A0D2M3T1"/>
<feature type="compositionally biased region" description="Low complexity" evidence="1">
    <location>
        <begin position="277"/>
        <end position="294"/>
    </location>
</feature>
<sequence length="540" mass="53206">MLAEAMAEAMRASLASGAGACLNTLLHAADRAGSPAATARPALAPHMPRVFAEAARRGARGALQALLVCLPEHFEALGPEALEAAAAAGQHGAAADIRLLLSMRAGVQEPAVELPAAAAAAAARNAGLEHAASLGAGSIPDACVYIDACPSPGGVPAAAPYPKEACGTGSGGSDGSGSSGGAPCSSAGSDCSSASAAGCLARADSAVCDSEMADNGRVGGGVHGHHYQQQQEQQQQQRQRQQQQHVHPHASSGGATPPQQRVGSAAPVHPYMRRPCSTSSAGESSLSGSPANAGPAPPPPQQQPQAPRGATPGGGGGDARLRASLRRAICCDDVARAALLLTELVDATERPQGAERQQQQQQPLDAFVLDLISAAAAAGACDCAHLLLTAIGGNDDGELKSRAARALCAAAAARGRCALLRAASAHHPWVAAAMAAGGAALGRECLRAAILCAHPHTAVWVARSLPCGRGHAQAAADALLAAPAWQLRGELEALAGGGGCCGGGGGGCGLAKKRAAAAGAAPDAGALVDAFSRAWAAAAS</sequence>
<evidence type="ECO:0000256" key="1">
    <source>
        <dbReference type="SAM" id="MobiDB-lite"/>
    </source>
</evidence>
<protein>
    <submittedName>
        <fullName evidence="2">Uncharacterized protein</fullName>
    </submittedName>
</protein>
<evidence type="ECO:0000313" key="3">
    <source>
        <dbReference type="Proteomes" id="UP000054498"/>
    </source>
</evidence>
<evidence type="ECO:0000313" key="2">
    <source>
        <dbReference type="EMBL" id="KIY98219.1"/>
    </source>
</evidence>
<feature type="region of interest" description="Disordered" evidence="1">
    <location>
        <begin position="216"/>
        <end position="319"/>
    </location>
</feature>
<dbReference type="GeneID" id="25742619"/>
<feature type="compositionally biased region" description="Low complexity" evidence="1">
    <location>
        <begin position="227"/>
        <end position="245"/>
    </location>
</feature>
<dbReference type="AlphaFoldDB" id="A0A0D2M3T1"/>
<name>A0A0D2M3T1_9CHLO</name>
<feature type="compositionally biased region" description="Gly residues" evidence="1">
    <location>
        <begin position="168"/>
        <end position="180"/>
    </location>
</feature>